<evidence type="ECO:0000256" key="1">
    <source>
        <dbReference type="SAM" id="SignalP"/>
    </source>
</evidence>
<sequence length="528" mass="57878">MTKIYTLLLLCLFALTLPVTAREAEFKKIKESWTLQADGTQVYRQSKVLTLYTHTAMNRTYGESFITYDPRYQTLQIHESYTRQKDGNIVKTPANALVEVLPSAAANAPAFNALREMVVVHTGLELGATIYLDYSITTKPGYLPGIQICRLLEHSSPVKEYEINITVPRGQHLEYALNNHKAKASVTESEGMKQVSWTLKNLPALSREPQVSVIGGDLPLLTATTEEKPLSFLTSQWQPEGDAGIRALAGKLTAGAKDDKEKVTAIRDYVIDNLYYSSLPLAESGYRIRPAAEVIRSAYGTEAEKANLMAALLKAAGLKAGIGAVCAPSENTASLGVGSIRELFVWTDAGGSQQALSLKGKTPSAVSWQKDYAYVASLTQPFELNLPPVTLRKDYALQPDAANAKDGYLVFPLPVERGSLAGSQYVRFNSKRTSNLLLPGLADESFTYTVDTPAGMEPVTRPMEKKMDNAVGTLTISIRPEGAKTQVIRSLKLKKQMIRPADYAAFRQLMTEYGAVDGLTLVYRKPLP</sequence>
<evidence type="ECO:0000259" key="2">
    <source>
        <dbReference type="Pfam" id="PF01841"/>
    </source>
</evidence>
<dbReference type="Proteomes" id="UP000020529">
    <property type="component" value="Unassembled WGS sequence"/>
</dbReference>
<feature type="chain" id="PRO_5001479185" evidence="1">
    <location>
        <begin position="22"/>
        <end position="528"/>
    </location>
</feature>
<organism evidence="5 6">
    <name type="scientific">Bacteroides fragilis str. 3988T(B)14</name>
    <dbReference type="NCBI Taxonomy" id="1339315"/>
    <lineage>
        <taxon>Bacteria</taxon>
        <taxon>Pseudomonadati</taxon>
        <taxon>Bacteroidota</taxon>
        <taxon>Bacteroidia</taxon>
        <taxon>Bacteroidales</taxon>
        <taxon>Bacteroidaceae</taxon>
        <taxon>Bacteroides</taxon>
    </lineage>
</organism>
<dbReference type="RefSeq" id="WP_032588727.1">
    <property type="nucleotide sequence ID" value="NZ_JGCY01000403.1"/>
</dbReference>
<dbReference type="Gene3D" id="2.60.120.1130">
    <property type="match status" value="1"/>
</dbReference>
<dbReference type="InterPro" id="IPR002931">
    <property type="entry name" value="Transglutaminase-like"/>
</dbReference>
<dbReference type="AlphaFoldDB" id="A0A015TPA0"/>
<feature type="domain" description="DUF3858" evidence="4">
    <location>
        <begin position="408"/>
        <end position="521"/>
    </location>
</feature>
<feature type="domain" description="Transglutaminase-like" evidence="2">
    <location>
        <begin position="246"/>
        <end position="324"/>
    </location>
</feature>
<name>A0A015TPA0_BACFG</name>
<dbReference type="Pfam" id="PF01841">
    <property type="entry name" value="Transglut_core"/>
    <property type="match status" value="1"/>
</dbReference>
<dbReference type="Gene3D" id="2.60.40.3140">
    <property type="match status" value="1"/>
</dbReference>
<dbReference type="SUPFAM" id="SSF54001">
    <property type="entry name" value="Cysteine proteinases"/>
    <property type="match status" value="1"/>
</dbReference>
<comment type="caution">
    <text evidence="5">The sequence shown here is derived from an EMBL/GenBank/DDBJ whole genome shotgun (WGS) entry which is preliminary data.</text>
</comment>
<dbReference type="Pfam" id="PF12970">
    <property type="entry name" value="DUF3858"/>
    <property type="match status" value="1"/>
</dbReference>
<dbReference type="Pfam" id="PF12969">
    <property type="entry name" value="DUF3857"/>
    <property type="match status" value="1"/>
</dbReference>
<evidence type="ECO:0000313" key="5">
    <source>
        <dbReference type="EMBL" id="EXY72496.1"/>
    </source>
</evidence>
<protein>
    <submittedName>
        <fullName evidence="5">Transglutaminase-like superfamily protein</fullName>
    </submittedName>
</protein>
<gene>
    <name evidence="5" type="ORF">M124_3712</name>
</gene>
<dbReference type="Gene3D" id="3.10.620.30">
    <property type="match status" value="1"/>
</dbReference>
<evidence type="ECO:0000313" key="6">
    <source>
        <dbReference type="Proteomes" id="UP000020529"/>
    </source>
</evidence>
<keyword evidence="1" id="KW-0732">Signal</keyword>
<dbReference type="InterPro" id="IPR038765">
    <property type="entry name" value="Papain-like_cys_pep_sf"/>
</dbReference>
<dbReference type="EMBL" id="JGCY01000403">
    <property type="protein sequence ID" value="EXY72496.1"/>
    <property type="molecule type" value="Genomic_DNA"/>
</dbReference>
<reference evidence="5 6" key="1">
    <citation type="submission" date="2014-02" db="EMBL/GenBank/DDBJ databases">
        <authorList>
            <person name="Sears C."/>
            <person name="Carroll K."/>
            <person name="Sack B.R."/>
            <person name="Qadri F."/>
            <person name="Myers L.L."/>
            <person name="Chung G.-T."/>
            <person name="Escheverria P."/>
            <person name="Fraser C.M."/>
            <person name="Sadzewicz L."/>
            <person name="Shefchek K.A."/>
            <person name="Tallon L."/>
            <person name="Das S.P."/>
            <person name="Daugherty S."/>
            <person name="Mongodin E.F."/>
        </authorList>
    </citation>
    <scope>NUCLEOTIDE SEQUENCE [LARGE SCALE GENOMIC DNA]</scope>
    <source>
        <strain evidence="6">3988T(B)14</strain>
    </source>
</reference>
<evidence type="ECO:0000259" key="4">
    <source>
        <dbReference type="Pfam" id="PF12970"/>
    </source>
</evidence>
<evidence type="ECO:0000259" key="3">
    <source>
        <dbReference type="Pfam" id="PF12969"/>
    </source>
</evidence>
<accession>A0A015TPA0</accession>
<feature type="signal peptide" evidence="1">
    <location>
        <begin position="1"/>
        <end position="21"/>
    </location>
</feature>
<dbReference type="PATRIC" id="fig|1339315.3.peg.4355"/>
<proteinExistence type="predicted"/>
<dbReference type="InterPro" id="IPR024618">
    <property type="entry name" value="DUF3857"/>
</dbReference>
<feature type="domain" description="DUF3857" evidence="3">
    <location>
        <begin position="37"/>
        <end position="204"/>
    </location>
</feature>
<dbReference type="InterPro" id="IPR024544">
    <property type="entry name" value="DUF3858"/>
</dbReference>